<feature type="compositionally biased region" description="Polar residues" evidence="2">
    <location>
        <begin position="220"/>
        <end position="233"/>
    </location>
</feature>
<feature type="compositionally biased region" description="Basic and acidic residues" evidence="2">
    <location>
        <begin position="234"/>
        <end position="243"/>
    </location>
</feature>
<dbReference type="SUPFAM" id="SSF57756">
    <property type="entry name" value="Retrovirus zinc finger-like domains"/>
    <property type="match status" value="1"/>
</dbReference>
<sequence length="263" mass="30243">MAVSLEEFRKVSICEVAKEILDILQTTHEGTQVVKNSKLQMLTTRFEEIRMREDEMFDTFYASFNDIVNSSFNLGERIPEPKIVRKILRSLPGRFRAKISAIEESKDINSIKVEQLVGSFQTYELTLDKSVTDKSLALKSVRNTRMESSDSDSPDDEELAYLANKFRKIFRKKKNPQKRYKGGPSESMRNSKYVRCHNCRGFGHVKSECPSNRRNLDKAMNTTLTNDESSSDNQSEKSTCDESEKYIAFTARIRNESDQGSEK</sequence>
<dbReference type="GO" id="GO:0003676">
    <property type="term" value="F:nucleic acid binding"/>
    <property type="evidence" value="ECO:0007669"/>
    <property type="project" value="InterPro"/>
</dbReference>
<dbReference type="InterPro" id="IPR001878">
    <property type="entry name" value="Znf_CCHC"/>
</dbReference>
<name>A0AAD2DJZ0_9LAMI</name>
<dbReference type="Gene3D" id="4.10.60.10">
    <property type="entry name" value="Zinc finger, CCHC-type"/>
    <property type="match status" value="1"/>
</dbReference>
<proteinExistence type="predicted"/>
<dbReference type="Pfam" id="PF14223">
    <property type="entry name" value="Retrotran_gag_2"/>
    <property type="match status" value="1"/>
</dbReference>
<reference evidence="4" key="1">
    <citation type="submission" date="2023-05" db="EMBL/GenBank/DDBJ databases">
        <authorList>
            <person name="Huff M."/>
        </authorList>
    </citation>
    <scope>NUCLEOTIDE SEQUENCE</scope>
</reference>
<dbReference type="PANTHER" id="PTHR34676">
    <property type="entry name" value="DUF4219 DOMAIN-CONTAINING PROTEIN-RELATED"/>
    <property type="match status" value="1"/>
</dbReference>
<feature type="region of interest" description="Disordered" evidence="2">
    <location>
        <begin position="220"/>
        <end position="243"/>
    </location>
</feature>
<dbReference type="InterPro" id="IPR036875">
    <property type="entry name" value="Znf_CCHC_sf"/>
</dbReference>
<evidence type="ECO:0000259" key="3">
    <source>
        <dbReference type="PROSITE" id="PS50158"/>
    </source>
</evidence>
<dbReference type="PROSITE" id="PS50158">
    <property type="entry name" value="ZF_CCHC"/>
    <property type="match status" value="1"/>
</dbReference>
<protein>
    <recommendedName>
        <fullName evidence="3">CCHC-type domain-containing protein</fullName>
    </recommendedName>
</protein>
<organism evidence="4 5">
    <name type="scientific">Fraxinus pennsylvanica</name>
    <dbReference type="NCBI Taxonomy" id="56036"/>
    <lineage>
        <taxon>Eukaryota</taxon>
        <taxon>Viridiplantae</taxon>
        <taxon>Streptophyta</taxon>
        <taxon>Embryophyta</taxon>
        <taxon>Tracheophyta</taxon>
        <taxon>Spermatophyta</taxon>
        <taxon>Magnoliopsida</taxon>
        <taxon>eudicotyledons</taxon>
        <taxon>Gunneridae</taxon>
        <taxon>Pentapetalae</taxon>
        <taxon>asterids</taxon>
        <taxon>lamiids</taxon>
        <taxon>Lamiales</taxon>
        <taxon>Oleaceae</taxon>
        <taxon>Oleeae</taxon>
        <taxon>Fraxinus</taxon>
    </lineage>
</organism>
<dbReference type="Proteomes" id="UP000834106">
    <property type="component" value="Chromosome 3"/>
</dbReference>
<gene>
    <name evidence="4" type="ORF">FPE_LOCUS4852</name>
</gene>
<accession>A0AAD2DJZ0</accession>
<keyword evidence="5" id="KW-1185">Reference proteome</keyword>
<evidence type="ECO:0000313" key="5">
    <source>
        <dbReference type="Proteomes" id="UP000834106"/>
    </source>
</evidence>
<evidence type="ECO:0000256" key="2">
    <source>
        <dbReference type="SAM" id="MobiDB-lite"/>
    </source>
</evidence>
<dbReference type="GO" id="GO:0008270">
    <property type="term" value="F:zinc ion binding"/>
    <property type="evidence" value="ECO:0007669"/>
    <property type="project" value="UniProtKB-KW"/>
</dbReference>
<dbReference type="AlphaFoldDB" id="A0AAD2DJZ0"/>
<evidence type="ECO:0000313" key="4">
    <source>
        <dbReference type="EMBL" id="CAI9757422.1"/>
    </source>
</evidence>
<dbReference type="EMBL" id="OU503038">
    <property type="protein sequence ID" value="CAI9757422.1"/>
    <property type="molecule type" value="Genomic_DNA"/>
</dbReference>
<evidence type="ECO:0000256" key="1">
    <source>
        <dbReference type="PROSITE-ProRule" id="PRU00047"/>
    </source>
</evidence>
<keyword evidence="1" id="KW-0862">Zinc</keyword>
<feature type="domain" description="CCHC-type" evidence="3">
    <location>
        <begin position="195"/>
        <end position="211"/>
    </location>
</feature>
<keyword evidence="1" id="KW-0479">Metal-binding</keyword>
<keyword evidence="1" id="KW-0863">Zinc-finger</keyword>
<dbReference type="PANTHER" id="PTHR34676:SF8">
    <property type="entry name" value="TRANSMEMBRANE PROTEIN"/>
    <property type="match status" value="1"/>
</dbReference>